<dbReference type="PANTHER" id="PTHR43840:SF15">
    <property type="entry name" value="MITOCHONDRIAL METAL TRANSPORTER 1-RELATED"/>
    <property type="match status" value="1"/>
</dbReference>
<dbReference type="AlphaFoldDB" id="A0A382HNP8"/>
<feature type="transmembrane region" description="Helical" evidence="7">
    <location>
        <begin position="144"/>
        <end position="163"/>
    </location>
</feature>
<evidence type="ECO:0000256" key="5">
    <source>
        <dbReference type="ARBA" id="ARBA00022989"/>
    </source>
</evidence>
<dbReference type="InterPro" id="IPR027470">
    <property type="entry name" value="Cation_efflux_CTD"/>
</dbReference>
<feature type="domain" description="Cation efflux protein transmembrane" evidence="8">
    <location>
        <begin position="2"/>
        <end position="194"/>
    </location>
</feature>
<feature type="transmembrane region" description="Helical" evidence="7">
    <location>
        <begin position="68"/>
        <end position="89"/>
    </location>
</feature>
<gene>
    <name evidence="10" type="ORF">METZ01_LOCUS241586</name>
</gene>
<evidence type="ECO:0000259" key="9">
    <source>
        <dbReference type="Pfam" id="PF16916"/>
    </source>
</evidence>
<dbReference type="GO" id="GO:0008324">
    <property type="term" value="F:monoatomic cation transmembrane transporter activity"/>
    <property type="evidence" value="ECO:0007669"/>
    <property type="project" value="InterPro"/>
</dbReference>
<keyword evidence="3" id="KW-0813">Transport</keyword>
<dbReference type="InterPro" id="IPR050291">
    <property type="entry name" value="CDF_Transporter"/>
</dbReference>
<protein>
    <submittedName>
        <fullName evidence="10">Uncharacterized protein</fullName>
    </submittedName>
</protein>
<dbReference type="Gene3D" id="1.20.1510.10">
    <property type="entry name" value="Cation efflux protein transmembrane domain"/>
    <property type="match status" value="1"/>
</dbReference>
<dbReference type="SUPFAM" id="SSF161111">
    <property type="entry name" value="Cation efflux protein transmembrane domain-like"/>
    <property type="match status" value="1"/>
</dbReference>
<sequence length="372" mass="40275">MVGSIVDLLLGVVKIVVGFVSHSQALIADGVHSFSDLATDALVIVAARQAREGPDDEHPYGHGRIQTAATVLLAVSLALVAIGIAWNSISYLWSTETLPQAGYLALLAAAGSAVIKEGMYHYTVRSARRLQSNLLKANAWHHRSDAFSSLVVIAGVGGSIAGFPWADPLAAVVVAAMIIRVAWKIGREGYDELIDTGVSSNLAKRIGEEIRLVDGVAEMHQLRTRKMGSKIFADVHIRVSPRISVSEGHRISDAVEAHLGEQITGLHDVIVHIDPEDDDEGQPSIDLPLRPVIERSISAALDNLRDTESAAPIRPENIVLHYLEGRLDIEIWLPLDYTGSRSAGDVERAIRHELSQTVDAVEVRVVYVVPEH</sequence>
<dbReference type="EMBL" id="UINC01062277">
    <property type="protein sequence ID" value="SVB88732.1"/>
    <property type="molecule type" value="Genomic_DNA"/>
</dbReference>
<proteinExistence type="inferred from homology"/>
<organism evidence="10">
    <name type="scientific">marine metagenome</name>
    <dbReference type="NCBI Taxonomy" id="408172"/>
    <lineage>
        <taxon>unclassified sequences</taxon>
        <taxon>metagenomes</taxon>
        <taxon>ecological metagenomes</taxon>
    </lineage>
</organism>
<keyword evidence="5 7" id="KW-1133">Transmembrane helix</keyword>
<keyword evidence="4 7" id="KW-0812">Transmembrane</keyword>
<dbReference type="Gene3D" id="3.30.70.1350">
    <property type="entry name" value="Cation efflux protein, cytoplasmic domain"/>
    <property type="match status" value="1"/>
</dbReference>
<evidence type="ECO:0000256" key="2">
    <source>
        <dbReference type="ARBA" id="ARBA00008114"/>
    </source>
</evidence>
<dbReference type="InterPro" id="IPR002524">
    <property type="entry name" value="Cation_efflux"/>
</dbReference>
<evidence type="ECO:0000256" key="6">
    <source>
        <dbReference type="ARBA" id="ARBA00023136"/>
    </source>
</evidence>
<dbReference type="GO" id="GO:0016020">
    <property type="term" value="C:membrane"/>
    <property type="evidence" value="ECO:0007669"/>
    <property type="project" value="UniProtKB-SubCell"/>
</dbReference>
<feature type="transmembrane region" description="Helical" evidence="7">
    <location>
        <begin position="101"/>
        <end position="123"/>
    </location>
</feature>
<dbReference type="Pfam" id="PF01545">
    <property type="entry name" value="Cation_efflux"/>
    <property type="match status" value="1"/>
</dbReference>
<evidence type="ECO:0000256" key="1">
    <source>
        <dbReference type="ARBA" id="ARBA00004141"/>
    </source>
</evidence>
<name>A0A382HNP8_9ZZZZ</name>
<reference evidence="10" key="1">
    <citation type="submission" date="2018-05" db="EMBL/GenBank/DDBJ databases">
        <authorList>
            <person name="Lanie J.A."/>
            <person name="Ng W.-L."/>
            <person name="Kazmierczak K.M."/>
            <person name="Andrzejewski T.M."/>
            <person name="Davidsen T.M."/>
            <person name="Wayne K.J."/>
            <person name="Tettelin H."/>
            <person name="Glass J.I."/>
            <person name="Rusch D."/>
            <person name="Podicherti R."/>
            <person name="Tsui H.-C.T."/>
            <person name="Winkler M.E."/>
        </authorList>
    </citation>
    <scope>NUCLEOTIDE SEQUENCE</scope>
</reference>
<evidence type="ECO:0000256" key="7">
    <source>
        <dbReference type="SAM" id="Phobius"/>
    </source>
</evidence>
<accession>A0A382HNP8</accession>
<evidence type="ECO:0000256" key="3">
    <source>
        <dbReference type="ARBA" id="ARBA00022448"/>
    </source>
</evidence>
<dbReference type="InterPro" id="IPR027469">
    <property type="entry name" value="Cation_efflux_TMD_sf"/>
</dbReference>
<evidence type="ECO:0000259" key="8">
    <source>
        <dbReference type="Pfam" id="PF01545"/>
    </source>
</evidence>
<dbReference type="InterPro" id="IPR036837">
    <property type="entry name" value="Cation_efflux_CTD_sf"/>
</dbReference>
<evidence type="ECO:0000313" key="10">
    <source>
        <dbReference type="EMBL" id="SVB88732.1"/>
    </source>
</evidence>
<dbReference type="NCBIfam" id="TIGR01297">
    <property type="entry name" value="CDF"/>
    <property type="match status" value="1"/>
</dbReference>
<evidence type="ECO:0000256" key="4">
    <source>
        <dbReference type="ARBA" id="ARBA00022692"/>
    </source>
</evidence>
<comment type="subcellular location">
    <subcellularLocation>
        <location evidence="1">Membrane</location>
        <topology evidence="1">Multi-pass membrane protein</topology>
    </subcellularLocation>
</comment>
<dbReference type="Pfam" id="PF16916">
    <property type="entry name" value="ZT_dimer"/>
    <property type="match status" value="1"/>
</dbReference>
<dbReference type="InterPro" id="IPR058533">
    <property type="entry name" value="Cation_efflux_TM"/>
</dbReference>
<feature type="domain" description="Cation efflux protein cytoplasmic" evidence="9">
    <location>
        <begin position="204"/>
        <end position="276"/>
    </location>
</feature>
<dbReference type="SUPFAM" id="SSF160240">
    <property type="entry name" value="Cation efflux protein cytoplasmic domain-like"/>
    <property type="match status" value="1"/>
</dbReference>
<keyword evidence="6 7" id="KW-0472">Membrane</keyword>
<dbReference type="PANTHER" id="PTHR43840">
    <property type="entry name" value="MITOCHONDRIAL METAL TRANSPORTER 1-RELATED"/>
    <property type="match status" value="1"/>
</dbReference>
<comment type="similarity">
    <text evidence="2">Belongs to the cation diffusion facilitator (CDF) transporter (TC 2.A.4) family.</text>
</comment>
<dbReference type="FunFam" id="1.20.1510.10:FF:000006">
    <property type="entry name" value="Divalent cation efflux transporter"/>
    <property type="match status" value="1"/>
</dbReference>